<dbReference type="PANTHER" id="PTHR35585">
    <property type="entry name" value="HHE DOMAIN PROTEIN (AFU_ORTHOLOGUE AFUA_4G00730)"/>
    <property type="match status" value="1"/>
</dbReference>
<gene>
    <name evidence="2" type="ORF">GCM10009606_27690</name>
</gene>
<comment type="caution">
    <text evidence="2">The sequence shown here is derived from an EMBL/GenBank/DDBJ whole genome shotgun (WGS) entry which is preliminary data.</text>
</comment>
<dbReference type="Proteomes" id="UP001499979">
    <property type="component" value="Unassembled WGS sequence"/>
</dbReference>
<reference evidence="2 3" key="1">
    <citation type="journal article" date="2019" name="Int. J. Syst. Evol. Microbiol.">
        <title>The Global Catalogue of Microorganisms (GCM) 10K type strain sequencing project: providing services to taxonomists for standard genome sequencing and annotation.</title>
        <authorList>
            <consortium name="The Broad Institute Genomics Platform"/>
            <consortium name="The Broad Institute Genome Sequencing Center for Infectious Disease"/>
            <person name="Wu L."/>
            <person name="Ma J."/>
        </authorList>
    </citation>
    <scope>NUCLEOTIDE SEQUENCE [LARGE SCALE GENOMIC DNA]</scope>
    <source>
        <strain evidence="2 3">JCM 11813</strain>
    </source>
</reference>
<protein>
    <recommendedName>
        <fullName evidence="1">Hemerythrin-like domain-containing protein</fullName>
    </recommendedName>
</protein>
<evidence type="ECO:0000313" key="3">
    <source>
        <dbReference type="Proteomes" id="UP001499979"/>
    </source>
</evidence>
<dbReference type="Pfam" id="PF01814">
    <property type="entry name" value="Hemerythrin"/>
    <property type="match status" value="1"/>
</dbReference>
<feature type="domain" description="Hemerythrin-like" evidence="1">
    <location>
        <begin position="14"/>
        <end position="126"/>
    </location>
</feature>
<evidence type="ECO:0000259" key="1">
    <source>
        <dbReference type="Pfam" id="PF01814"/>
    </source>
</evidence>
<dbReference type="InterPro" id="IPR012312">
    <property type="entry name" value="Hemerythrin-like"/>
</dbReference>
<dbReference type="PANTHER" id="PTHR35585:SF1">
    <property type="entry name" value="HHE DOMAIN PROTEIN (AFU_ORTHOLOGUE AFUA_4G00730)"/>
    <property type="match status" value="1"/>
</dbReference>
<name>A0ABN1UEI6_9ACTN</name>
<evidence type="ECO:0000313" key="2">
    <source>
        <dbReference type="EMBL" id="GAA1147297.1"/>
    </source>
</evidence>
<dbReference type="RefSeq" id="WP_343908164.1">
    <property type="nucleotide sequence ID" value="NZ_BAAAJE010000014.1"/>
</dbReference>
<proteinExistence type="predicted"/>
<dbReference type="EMBL" id="BAAAJE010000014">
    <property type="protein sequence ID" value="GAA1147297.1"/>
    <property type="molecule type" value="Genomic_DNA"/>
</dbReference>
<organism evidence="2 3">
    <name type="scientific">Nocardioides aquiterrae</name>
    <dbReference type="NCBI Taxonomy" id="203799"/>
    <lineage>
        <taxon>Bacteria</taxon>
        <taxon>Bacillati</taxon>
        <taxon>Actinomycetota</taxon>
        <taxon>Actinomycetes</taxon>
        <taxon>Propionibacteriales</taxon>
        <taxon>Nocardioidaceae</taxon>
        <taxon>Nocardioides</taxon>
    </lineage>
</organism>
<sequence length="190" mass="21488">MTDIDLGRPIQGDVVDLILDDHRRFEALLRDLRDSSQDRDAVRRAFATLHVAHAEAEEKHVYPKLKRKNAVDADDADHGVEEHAEGNEALLKVLELKGTDTQAFEDAVEKLAELINHHITEEELTILNPAREEVGPQVRADLGALFVEERNRQIDQDCGRVDNVRRIVAEARKEGLLDDDDEDDEGDDED</sequence>
<dbReference type="Gene3D" id="1.20.120.520">
    <property type="entry name" value="nmb1532 protein domain like"/>
    <property type="match status" value="1"/>
</dbReference>
<keyword evidence="3" id="KW-1185">Reference proteome</keyword>
<accession>A0ABN1UEI6</accession>